<dbReference type="EMBL" id="LNQL01000001">
    <property type="protein sequence ID" value="KSU50700.1"/>
    <property type="molecule type" value="Genomic_DNA"/>
</dbReference>
<dbReference type="RefSeq" id="WP_023468656.1">
    <property type="nucleotide sequence ID" value="NZ_FMYN01000001.1"/>
</dbReference>
<dbReference type="InterPro" id="IPR008681">
    <property type="entry name" value="Neg-reg_MecA"/>
</dbReference>
<proteinExistence type="inferred from homology"/>
<evidence type="ECO:0000313" key="4">
    <source>
        <dbReference type="Proteomes" id="UP000053797"/>
    </source>
</evidence>
<reference evidence="2 4" key="1">
    <citation type="journal article" date="2015" name="Int. J. Syst. Evol. Microbiol.">
        <title>Exiguobacterium enclense sp. nov., isolated from sediment.</title>
        <authorList>
            <person name="Dastager S.G."/>
            <person name="Mawlankar R."/>
            <person name="Sonalkar V.V."/>
            <person name="Thorat M.N."/>
            <person name="Mual P."/>
            <person name="Verma A."/>
            <person name="Krishnamurthi S."/>
            <person name="Tang S.K."/>
            <person name="Li W.J."/>
        </authorList>
    </citation>
    <scope>NUCLEOTIDE SEQUENCE [LARGE SCALE GENOMIC DNA]</scope>
    <source>
        <strain evidence="2 4">NIO-1109</strain>
    </source>
</reference>
<dbReference type="AlphaFoldDB" id="A0A0V8GKC0"/>
<comment type="caution">
    <text evidence="2">The sequence shown here is derived from an EMBL/GenBank/DDBJ whole genome shotgun (WGS) entry which is preliminary data.</text>
</comment>
<dbReference type="SMR" id="A0A0V8GKC0"/>
<evidence type="ECO:0000313" key="2">
    <source>
        <dbReference type="EMBL" id="KSU50700.1"/>
    </source>
</evidence>
<evidence type="ECO:0000256" key="1">
    <source>
        <dbReference type="ARBA" id="ARBA00005397"/>
    </source>
</evidence>
<evidence type="ECO:0000313" key="5">
    <source>
        <dbReference type="Proteomes" id="UP001387110"/>
    </source>
</evidence>
<organism evidence="2 4">
    <name type="scientific">Exiguobacterium indicum</name>
    <dbReference type="NCBI Taxonomy" id="296995"/>
    <lineage>
        <taxon>Bacteria</taxon>
        <taxon>Bacillati</taxon>
        <taxon>Bacillota</taxon>
        <taxon>Bacilli</taxon>
        <taxon>Bacillales</taxon>
        <taxon>Bacillales Family XII. Incertae Sedis</taxon>
        <taxon>Exiguobacterium</taxon>
    </lineage>
</organism>
<dbReference type="Pfam" id="PF05389">
    <property type="entry name" value="MecA"/>
    <property type="match status" value="1"/>
</dbReference>
<keyword evidence="5" id="KW-1185">Reference proteome</keyword>
<dbReference type="Gene3D" id="3.30.70.1950">
    <property type="match status" value="1"/>
</dbReference>
<dbReference type="PANTHER" id="PTHR39161:SF2">
    <property type="entry name" value="ADAPTER PROTEIN MECA 2"/>
    <property type="match status" value="1"/>
</dbReference>
<evidence type="ECO:0000313" key="3">
    <source>
        <dbReference type="EMBL" id="MEI4461286.1"/>
    </source>
</evidence>
<dbReference type="InterPro" id="IPR038471">
    <property type="entry name" value="MecA_C_sf"/>
</dbReference>
<sequence>MRFEQMKQGHLRVFITKQELSLHDVRPETLAIGKGQALLRNLLEEAESNFGFQAAGTLEFFVTFFPNDGMLVDVRREGDLPEEMNEEFDQVEIRMTVDIVHHVLYALHSLEDVIQASHGLLRHMPRTETGGSLYFFEGSYYLYFQERMNEALEQTVTTILSEYGEPSPKSPLVMAEYGKTIQAEHAVATIAEQFNM</sequence>
<dbReference type="EMBL" id="JBAWKY010000001">
    <property type="protein sequence ID" value="MEI4461286.1"/>
    <property type="molecule type" value="Genomic_DNA"/>
</dbReference>
<dbReference type="OrthoDB" id="2085234at2"/>
<dbReference type="Proteomes" id="UP001387110">
    <property type="component" value="Unassembled WGS sequence"/>
</dbReference>
<dbReference type="Proteomes" id="UP000053797">
    <property type="component" value="Unassembled WGS sequence"/>
</dbReference>
<accession>A0A0V8GKC0</accession>
<comment type="similarity">
    <text evidence="1">Belongs to the MecA family.</text>
</comment>
<dbReference type="PANTHER" id="PTHR39161">
    <property type="entry name" value="ADAPTER PROTEIN MECA"/>
    <property type="match status" value="1"/>
</dbReference>
<protein>
    <submittedName>
        <fullName evidence="2 3">Adaptor protein</fullName>
    </submittedName>
</protein>
<gene>
    <name evidence="2" type="ORF">AS033_04775</name>
    <name evidence="3" type="ORF">SZL87_02480</name>
</gene>
<name>A0A0V8GKC0_9BACL</name>
<reference evidence="3 5" key="2">
    <citation type="submission" date="2023-12" db="EMBL/GenBank/DDBJ databases">
        <authorList>
            <person name="Easwaran N."/>
            <person name="Lazarus H.P.S."/>
        </authorList>
    </citation>
    <scope>NUCLEOTIDE SEQUENCE [LARGE SCALE GENOMIC DNA]</scope>
    <source>
        <strain evidence="3 5">VIT-2023</strain>
    </source>
</reference>